<comment type="caution">
    <text evidence="4">The sequence shown here is derived from an EMBL/GenBank/DDBJ whole genome shotgun (WGS) entry which is preliminary data.</text>
</comment>
<protein>
    <submittedName>
        <fullName evidence="4">Two-component response regulator ARR16</fullName>
    </submittedName>
</protein>
<keyword evidence="1" id="KW-0902">Two-component regulatory system</keyword>
<dbReference type="EMBL" id="JAUJYN010000003">
    <property type="protein sequence ID" value="KAK1274871.1"/>
    <property type="molecule type" value="Genomic_DNA"/>
</dbReference>
<dbReference type="InterPro" id="IPR011006">
    <property type="entry name" value="CheY-like_superfamily"/>
</dbReference>
<dbReference type="PANTHER" id="PTHR43874:SF147">
    <property type="entry name" value="TYPE-A RESPONSE REGULATOR"/>
    <property type="match status" value="1"/>
</dbReference>
<name>A0AAV9BE16_ACOGR</name>
<reference evidence="4" key="2">
    <citation type="submission" date="2023-06" db="EMBL/GenBank/DDBJ databases">
        <authorList>
            <person name="Ma L."/>
            <person name="Liu K.-W."/>
            <person name="Li Z."/>
            <person name="Hsiao Y.-Y."/>
            <person name="Qi Y."/>
            <person name="Fu T."/>
            <person name="Tang G."/>
            <person name="Zhang D."/>
            <person name="Sun W.-H."/>
            <person name="Liu D.-K."/>
            <person name="Li Y."/>
            <person name="Chen G.-Z."/>
            <person name="Liu X.-D."/>
            <person name="Liao X.-Y."/>
            <person name="Jiang Y.-T."/>
            <person name="Yu X."/>
            <person name="Hao Y."/>
            <person name="Huang J."/>
            <person name="Zhao X.-W."/>
            <person name="Ke S."/>
            <person name="Chen Y.-Y."/>
            <person name="Wu W.-L."/>
            <person name="Hsu J.-L."/>
            <person name="Lin Y.-F."/>
            <person name="Huang M.-D."/>
            <person name="Li C.-Y."/>
            <person name="Huang L."/>
            <person name="Wang Z.-W."/>
            <person name="Zhao X."/>
            <person name="Zhong W.-Y."/>
            <person name="Peng D.-H."/>
            <person name="Ahmad S."/>
            <person name="Lan S."/>
            <person name="Zhang J.-S."/>
            <person name="Tsai W.-C."/>
            <person name="Van De Peer Y."/>
            <person name="Liu Z.-J."/>
        </authorList>
    </citation>
    <scope>NUCLEOTIDE SEQUENCE</scope>
    <source>
        <strain evidence="4">SCP</strain>
        <tissue evidence="4">Leaves</tissue>
    </source>
</reference>
<dbReference type="Gene3D" id="3.40.50.2300">
    <property type="match status" value="1"/>
</dbReference>
<feature type="modified residue" description="4-aspartylphosphate" evidence="2">
    <location>
        <position position="5"/>
    </location>
</feature>
<dbReference type="PANTHER" id="PTHR43874">
    <property type="entry name" value="TWO-COMPONENT RESPONSE REGULATOR"/>
    <property type="match status" value="1"/>
</dbReference>
<sequence>MIIIDYCMPEMKGFDLLKRIKESSALREIPVVIVSLENVPTRINRFVFYNKKNRAFFGLNLCLIFCCSSGV</sequence>
<evidence type="ECO:0000313" key="4">
    <source>
        <dbReference type="EMBL" id="KAK1274871.1"/>
    </source>
</evidence>
<gene>
    <name evidence="4" type="ORF">QJS04_geneDACA011005</name>
</gene>
<evidence type="ECO:0000256" key="2">
    <source>
        <dbReference type="PROSITE-ProRule" id="PRU00169"/>
    </source>
</evidence>
<proteinExistence type="predicted"/>
<dbReference type="PROSITE" id="PS50110">
    <property type="entry name" value="RESPONSE_REGULATORY"/>
    <property type="match status" value="1"/>
</dbReference>
<dbReference type="SUPFAM" id="SSF52172">
    <property type="entry name" value="CheY-like"/>
    <property type="match status" value="1"/>
</dbReference>
<keyword evidence="5" id="KW-1185">Reference proteome</keyword>
<organism evidence="4 5">
    <name type="scientific">Acorus gramineus</name>
    <name type="common">Dwarf sweet flag</name>
    <dbReference type="NCBI Taxonomy" id="55184"/>
    <lineage>
        <taxon>Eukaryota</taxon>
        <taxon>Viridiplantae</taxon>
        <taxon>Streptophyta</taxon>
        <taxon>Embryophyta</taxon>
        <taxon>Tracheophyta</taxon>
        <taxon>Spermatophyta</taxon>
        <taxon>Magnoliopsida</taxon>
        <taxon>Liliopsida</taxon>
        <taxon>Acoraceae</taxon>
        <taxon>Acorus</taxon>
    </lineage>
</organism>
<dbReference type="GO" id="GO:0009736">
    <property type="term" value="P:cytokinin-activated signaling pathway"/>
    <property type="evidence" value="ECO:0007669"/>
    <property type="project" value="InterPro"/>
</dbReference>
<evidence type="ECO:0000259" key="3">
    <source>
        <dbReference type="PROSITE" id="PS50110"/>
    </source>
</evidence>
<feature type="domain" description="Response regulatory" evidence="3">
    <location>
        <begin position="1"/>
        <end position="67"/>
    </location>
</feature>
<dbReference type="AlphaFoldDB" id="A0AAV9BE16"/>
<dbReference type="GO" id="GO:0000160">
    <property type="term" value="P:phosphorelay signal transduction system"/>
    <property type="evidence" value="ECO:0007669"/>
    <property type="project" value="UniProtKB-KW"/>
</dbReference>
<dbReference type="Proteomes" id="UP001179952">
    <property type="component" value="Unassembled WGS sequence"/>
</dbReference>
<dbReference type="InterPro" id="IPR045279">
    <property type="entry name" value="ARR-like"/>
</dbReference>
<accession>A0AAV9BE16</accession>
<evidence type="ECO:0000313" key="5">
    <source>
        <dbReference type="Proteomes" id="UP001179952"/>
    </source>
</evidence>
<reference evidence="4" key="1">
    <citation type="journal article" date="2023" name="Nat. Commun.">
        <title>Diploid and tetraploid genomes of Acorus and the evolution of monocots.</title>
        <authorList>
            <person name="Ma L."/>
            <person name="Liu K.W."/>
            <person name="Li Z."/>
            <person name="Hsiao Y.Y."/>
            <person name="Qi Y."/>
            <person name="Fu T."/>
            <person name="Tang G.D."/>
            <person name="Zhang D."/>
            <person name="Sun W.H."/>
            <person name="Liu D.K."/>
            <person name="Li Y."/>
            <person name="Chen G.Z."/>
            <person name="Liu X.D."/>
            <person name="Liao X.Y."/>
            <person name="Jiang Y.T."/>
            <person name="Yu X."/>
            <person name="Hao Y."/>
            <person name="Huang J."/>
            <person name="Zhao X.W."/>
            <person name="Ke S."/>
            <person name="Chen Y.Y."/>
            <person name="Wu W.L."/>
            <person name="Hsu J.L."/>
            <person name="Lin Y.F."/>
            <person name="Huang M.D."/>
            <person name="Li C.Y."/>
            <person name="Huang L."/>
            <person name="Wang Z.W."/>
            <person name="Zhao X."/>
            <person name="Zhong W.Y."/>
            <person name="Peng D.H."/>
            <person name="Ahmad S."/>
            <person name="Lan S."/>
            <person name="Zhang J.S."/>
            <person name="Tsai W.C."/>
            <person name="Van de Peer Y."/>
            <person name="Liu Z.J."/>
        </authorList>
    </citation>
    <scope>NUCLEOTIDE SEQUENCE</scope>
    <source>
        <strain evidence="4">SCP</strain>
    </source>
</reference>
<evidence type="ECO:0000256" key="1">
    <source>
        <dbReference type="ARBA" id="ARBA00023012"/>
    </source>
</evidence>
<keyword evidence="2" id="KW-0597">Phosphoprotein</keyword>
<dbReference type="InterPro" id="IPR001789">
    <property type="entry name" value="Sig_transdc_resp-reg_receiver"/>
</dbReference>